<dbReference type="GO" id="GO:0003677">
    <property type="term" value="F:DNA binding"/>
    <property type="evidence" value="ECO:0007669"/>
    <property type="project" value="UniProtKB-KW"/>
</dbReference>
<gene>
    <name evidence="2" type="primary">mazE7</name>
    <name evidence="4" type="ORF">DSJ38_06605</name>
    <name evidence="2" type="ORF">ERS007739_03145</name>
    <name evidence="3" type="ORF">J8J21_16795</name>
</gene>
<reference evidence="2" key="2">
    <citation type="submission" date="2015-03" db="EMBL/GenBank/DDBJ databases">
        <authorList>
            <consortium name="Pathogen Informatics"/>
            <person name="Murphy D."/>
        </authorList>
    </citation>
    <scope>NUCLEOTIDE SEQUENCE</scope>
    <source>
        <strain evidence="2">N09902308</strain>
    </source>
</reference>
<dbReference type="Proteomes" id="UP000039021">
    <property type="component" value="Unassembled WGS sequence"/>
</dbReference>
<dbReference type="Proteomes" id="UP000256381">
    <property type="component" value="Unassembled WGS sequence"/>
</dbReference>
<evidence type="ECO:0000256" key="1">
    <source>
        <dbReference type="SAM" id="MobiDB-lite"/>
    </source>
</evidence>
<dbReference type="OMA" id="DEHRDWD"/>
<reference evidence="3 7" key="5">
    <citation type="submission" date="2021-03" db="EMBL/GenBank/DDBJ databases">
        <title>Whole Genome Sequencing of Mycobacterium tuberculosis clinical isolates from Arunachal Pradesh, India.</title>
        <authorList>
            <person name="Singh S."/>
            <person name="Mudliar S.R."/>
            <person name="Kulsum U."/>
            <person name="Rufai S.B."/>
            <person name="Singh P.K."/>
            <person name="Umpo M."/>
            <person name="Nyori M."/>
        </authorList>
    </citation>
    <scope>NUCLEOTIDE SEQUENCE [LARGE SCALE GENOMIC DNA]</scope>
    <source>
        <strain evidence="3 7">OMICS/BPL/0142/20/SP</strain>
    </source>
</reference>
<evidence type="ECO:0000313" key="6">
    <source>
        <dbReference type="Proteomes" id="UP000256381"/>
    </source>
</evidence>
<accession>A0A045JHC8</accession>
<dbReference type="AlphaFoldDB" id="A0A045JHC8"/>
<evidence type="ECO:0000313" key="3">
    <source>
        <dbReference type="EMBL" id="MBP0684738.1"/>
    </source>
</evidence>
<dbReference type="EMBL" id="QTBD01000099">
    <property type="protein sequence ID" value="REQ54421.1"/>
    <property type="molecule type" value="Genomic_DNA"/>
</dbReference>
<evidence type="ECO:0000313" key="7">
    <source>
        <dbReference type="Proteomes" id="UP000671119"/>
    </source>
</evidence>
<comment type="caution">
    <text evidence="2">The sequence shown here is derived from an EMBL/GenBank/DDBJ whole genome shotgun (WGS) entry which is preliminary data.</text>
</comment>
<evidence type="ECO:0000313" key="2">
    <source>
        <dbReference type="EMBL" id="COY85036.1"/>
    </source>
</evidence>
<evidence type="ECO:0000313" key="5">
    <source>
        <dbReference type="Proteomes" id="UP000039021"/>
    </source>
</evidence>
<feature type="region of interest" description="Disordered" evidence="1">
    <location>
        <begin position="49"/>
        <end position="77"/>
    </location>
</feature>
<keyword evidence="2" id="KW-0238">DNA-binding</keyword>
<dbReference type="EMBL" id="CSBK01001572">
    <property type="protein sequence ID" value="COY85036.1"/>
    <property type="molecule type" value="Genomic_DNA"/>
</dbReference>
<dbReference type="EMBL" id="JAGIZI010000030">
    <property type="protein sequence ID" value="MBP0684738.1"/>
    <property type="molecule type" value="Genomic_DNA"/>
</dbReference>
<dbReference type="RefSeq" id="WP_003410651.1">
    <property type="nucleotide sequence ID" value="NZ_AP017901.1"/>
</dbReference>
<name>A0A045JHC8_MYCTX</name>
<dbReference type="Proteomes" id="UP000671119">
    <property type="component" value="Unassembled WGS sequence"/>
</dbReference>
<evidence type="ECO:0000313" key="4">
    <source>
        <dbReference type="EMBL" id="REQ54421.1"/>
    </source>
</evidence>
<reference evidence="4" key="4">
    <citation type="submission" date="2018-07" db="EMBL/GenBank/DDBJ databases">
        <authorList>
            <person name="Shah S."/>
            <person name="Brown T."/>
            <person name="Auld S."/>
            <person name="Bratton K."/>
            <person name="Narechania A."/>
            <person name="Mathema B."/>
            <person name="Gandhi N."/>
        </authorList>
    </citation>
    <scope>NUCLEOTIDE SEQUENCE</scope>
    <source>
        <strain evidence="4">32301_S10</strain>
    </source>
</reference>
<proteinExistence type="predicted"/>
<sequence length="77" mass="8450">MSTSTTIRVSTQTRDRLAAQARERGISMSALLTELAAQAERQAIFRAEREASHAETTTQAVRDEDREWEGTVGDGLG</sequence>
<dbReference type="SMR" id="A0A045JHC8"/>
<protein>
    <submittedName>
        <fullName evidence="3 4">Antitoxin</fullName>
    </submittedName>
    <submittedName>
        <fullName evidence="2">DNA-binding protein, CopG family</fullName>
    </submittedName>
</protein>
<reference evidence="4 6" key="3">
    <citation type="journal article" date="2017" name="N. Engl. J. Med.">
        <title>Transmission of Extensively Drug-Resistant Tuberculosis in South Africa.</title>
        <authorList>
            <person name="Shah N.S."/>
            <person name="Auld S.C."/>
            <person name="Brust J.C."/>
            <person name="Mathema B."/>
            <person name="Ismail N."/>
            <person name="Moodley P."/>
            <person name="Mlisana K."/>
            <person name="Allana S."/>
            <person name="Campbell A."/>
            <person name="Mthiyane T."/>
            <person name="Morris N."/>
            <person name="Mpangase P."/>
            <person name="van der Meulen H."/>
            <person name="Omar S.V."/>
            <person name="Brown T.S."/>
            <person name="Narechania A."/>
            <person name="Shaskina E."/>
            <person name="Kapwata T."/>
            <person name="Kreiswirth B."/>
            <person name="Gandhi N.R."/>
        </authorList>
    </citation>
    <scope>NUCLEOTIDE SEQUENCE [LARGE SCALE GENOMIC DNA]</scope>
    <source>
        <strain evidence="4 6">32301_S10</strain>
    </source>
</reference>
<organism evidence="2 5">
    <name type="scientific">Mycobacterium tuberculosis</name>
    <dbReference type="NCBI Taxonomy" id="1773"/>
    <lineage>
        <taxon>Bacteria</taxon>
        <taxon>Bacillati</taxon>
        <taxon>Actinomycetota</taxon>
        <taxon>Actinomycetes</taxon>
        <taxon>Mycobacteriales</taxon>
        <taxon>Mycobacteriaceae</taxon>
        <taxon>Mycobacterium</taxon>
        <taxon>Mycobacterium tuberculosis complex</taxon>
    </lineage>
</organism>
<reference evidence="5" key="1">
    <citation type="submission" date="2015-03" db="EMBL/GenBank/DDBJ databases">
        <authorList>
            <consortium name="Pathogen Informatics"/>
        </authorList>
    </citation>
    <scope>NUCLEOTIDE SEQUENCE [LARGE SCALE GENOMIC DNA]</scope>
    <source>
        <strain evidence="5">N09902308</strain>
    </source>
</reference>